<dbReference type="EC" id="6.1.1.20" evidence="3"/>
<dbReference type="GO" id="GO:0004826">
    <property type="term" value="F:phenylalanine-tRNA ligase activity"/>
    <property type="evidence" value="ECO:0007669"/>
    <property type="project" value="UniProtKB-EC"/>
</dbReference>
<keyword evidence="5 13" id="KW-0436">Ligase</keyword>
<evidence type="ECO:0000259" key="12">
    <source>
        <dbReference type="PROSITE" id="PS50862"/>
    </source>
</evidence>
<evidence type="ECO:0000256" key="11">
    <source>
        <dbReference type="ARBA" id="ARBA00023146"/>
    </source>
</evidence>
<name>A0A1F7RRM1_9BACT</name>
<dbReference type="Pfam" id="PF01409">
    <property type="entry name" value="tRNA-synt_2d"/>
    <property type="match status" value="1"/>
</dbReference>
<keyword evidence="8" id="KW-0067">ATP-binding</keyword>
<dbReference type="PANTHER" id="PTHR11538:SF40">
    <property type="entry name" value="PHENYLALANINE--TRNA LIGASE ALPHA SUBUNIT"/>
    <property type="match status" value="1"/>
</dbReference>
<dbReference type="Gene3D" id="3.30.930.10">
    <property type="entry name" value="Bira Bifunctional Protein, Domain 2"/>
    <property type="match status" value="1"/>
</dbReference>
<dbReference type="GO" id="GO:0005524">
    <property type="term" value="F:ATP binding"/>
    <property type="evidence" value="ECO:0007669"/>
    <property type="project" value="UniProtKB-KW"/>
</dbReference>
<sequence length="251" mass="28320">MGSVPVYPGKIHPFVKIQEETRSVFLSMGFKEVTTSYVESSFWNFDALFTPQDHPAREMQDTFYLKTPSKTRIPAPELVEQIRKTHENGGDTGSIGWGNKWDDKKSQMPTLRTHTTAASIRALAAHPEGPGKYFCIGPVFRRETTDYKHLPAFMQIDGIIVEENASFADLLGTLAEFYSKMGFAKFQFRPGFFPYTEPSVEVYVWNPGKKDWVEMGGAGIFRPEVTIPLGCSVPVLAWGLGLERIAMFRYS</sequence>
<dbReference type="PROSITE" id="PS50862">
    <property type="entry name" value="AA_TRNA_LIGASE_II"/>
    <property type="match status" value="1"/>
</dbReference>
<dbReference type="GO" id="GO:0005737">
    <property type="term" value="C:cytoplasm"/>
    <property type="evidence" value="ECO:0007669"/>
    <property type="project" value="UniProtKB-SubCell"/>
</dbReference>
<evidence type="ECO:0000256" key="1">
    <source>
        <dbReference type="ARBA" id="ARBA00004496"/>
    </source>
</evidence>
<keyword evidence="11" id="KW-0030">Aminoacyl-tRNA synthetase</keyword>
<proteinExistence type="inferred from homology"/>
<keyword evidence="10" id="KW-0648">Protein biosynthesis</keyword>
<evidence type="ECO:0000313" key="13">
    <source>
        <dbReference type="EMBL" id="OGL43547.1"/>
    </source>
</evidence>
<dbReference type="GO" id="GO:0000049">
    <property type="term" value="F:tRNA binding"/>
    <property type="evidence" value="ECO:0007669"/>
    <property type="project" value="InterPro"/>
</dbReference>
<accession>A0A1F7RRM1</accession>
<comment type="similarity">
    <text evidence="2">Belongs to the class-II aminoacyl-tRNA synthetase family. Phe-tRNA synthetase alpha subunit type 2 subfamily.</text>
</comment>
<dbReference type="Proteomes" id="UP000179266">
    <property type="component" value="Unassembled WGS sequence"/>
</dbReference>
<dbReference type="GO" id="GO:0046872">
    <property type="term" value="F:metal ion binding"/>
    <property type="evidence" value="ECO:0007669"/>
    <property type="project" value="UniProtKB-KW"/>
</dbReference>
<evidence type="ECO:0000256" key="6">
    <source>
        <dbReference type="ARBA" id="ARBA00022723"/>
    </source>
</evidence>
<dbReference type="AlphaFoldDB" id="A0A1F7RRM1"/>
<evidence type="ECO:0000256" key="3">
    <source>
        <dbReference type="ARBA" id="ARBA00012814"/>
    </source>
</evidence>
<evidence type="ECO:0000256" key="9">
    <source>
        <dbReference type="ARBA" id="ARBA00022842"/>
    </source>
</evidence>
<evidence type="ECO:0000256" key="4">
    <source>
        <dbReference type="ARBA" id="ARBA00022490"/>
    </source>
</evidence>
<dbReference type="SUPFAM" id="SSF55681">
    <property type="entry name" value="Class II aaRS and biotin synthetases"/>
    <property type="match status" value="1"/>
</dbReference>
<evidence type="ECO:0000256" key="5">
    <source>
        <dbReference type="ARBA" id="ARBA00022598"/>
    </source>
</evidence>
<dbReference type="InterPro" id="IPR006195">
    <property type="entry name" value="aa-tRNA-synth_II"/>
</dbReference>
<evidence type="ECO:0000256" key="2">
    <source>
        <dbReference type="ARBA" id="ARBA00006703"/>
    </source>
</evidence>
<evidence type="ECO:0000256" key="10">
    <source>
        <dbReference type="ARBA" id="ARBA00022917"/>
    </source>
</evidence>
<feature type="non-terminal residue" evidence="13">
    <location>
        <position position="251"/>
    </location>
</feature>
<keyword evidence="4" id="KW-0963">Cytoplasm</keyword>
<dbReference type="InterPro" id="IPR004529">
    <property type="entry name" value="Phe-tRNA-synth_IIc_asu"/>
</dbReference>
<dbReference type="NCBIfam" id="TIGR00468">
    <property type="entry name" value="pheS"/>
    <property type="match status" value="1"/>
</dbReference>
<comment type="caution">
    <text evidence="13">The sequence shown here is derived from an EMBL/GenBank/DDBJ whole genome shotgun (WGS) entry which is preliminary data.</text>
</comment>
<gene>
    <name evidence="13" type="ORF">A2161_19310</name>
</gene>
<reference evidence="13 14" key="1">
    <citation type="journal article" date="2016" name="Nat. Commun.">
        <title>Thousands of microbial genomes shed light on interconnected biogeochemical processes in an aquifer system.</title>
        <authorList>
            <person name="Anantharaman K."/>
            <person name="Brown C.T."/>
            <person name="Hug L.A."/>
            <person name="Sharon I."/>
            <person name="Castelle C.J."/>
            <person name="Probst A.J."/>
            <person name="Thomas B.C."/>
            <person name="Singh A."/>
            <person name="Wilkins M.J."/>
            <person name="Karaoz U."/>
            <person name="Brodie E.L."/>
            <person name="Williams K.H."/>
            <person name="Hubbard S.S."/>
            <person name="Banfield J.F."/>
        </authorList>
    </citation>
    <scope>NUCLEOTIDE SEQUENCE [LARGE SCALE GENOMIC DNA]</scope>
</reference>
<dbReference type="PANTHER" id="PTHR11538">
    <property type="entry name" value="PHENYLALANYL-TRNA SYNTHETASE"/>
    <property type="match status" value="1"/>
</dbReference>
<organism evidence="13 14">
    <name type="scientific">Candidatus Schekmanbacteria bacterium RBG_13_48_7</name>
    <dbReference type="NCBI Taxonomy" id="1817878"/>
    <lineage>
        <taxon>Bacteria</taxon>
        <taxon>Candidatus Schekmaniibacteriota</taxon>
    </lineage>
</organism>
<evidence type="ECO:0000256" key="7">
    <source>
        <dbReference type="ARBA" id="ARBA00022741"/>
    </source>
</evidence>
<comment type="subcellular location">
    <subcellularLocation>
        <location evidence="1">Cytoplasm</location>
    </subcellularLocation>
</comment>
<dbReference type="GO" id="GO:0006432">
    <property type="term" value="P:phenylalanyl-tRNA aminoacylation"/>
    <property type="evidence" value="ECO:0007669"/>
    <property type="project" value="InterPro"/>
</dbReference>
<protein>
    <recommendedName>
        <fullName evidence="3">phenylalanine--tRNA ligase</fullName>
        <ecNumber evidence="3">6.1.1.20</ecNumber>
    </recommendedName>
</protein>
<dbReference type="InterPro" id="IPR045864">
    <property type="entry name" value="aa-tRNA-synth_II/BPL/LPL"/>
</dbReference>
<dbReference type="CDD" id="cd00496">
    <property type="entry name" value="PheRS_alpha_core"/>
    <property type="match status" value="1"/>
</dbReference>
<evidence type="ECO:0000256" key="8">
    <source>
        <dbReference type="ARBA" id="ARBA00022840"/>
    </source>
</evidence>
<dbReference type="EMBL" id="MGDD01000265">
    <property type="protein sequence ID" value="OGL43547.1"/>
    <property type="molecule type" value="Genomic_DNA"/>
</dbReference>
<dbReference type="NCBIfam" id="NF003210">
    <property type="entry name" value="PRK04172.1"/>
    <property type="match status" value="1"/>
</dbReference>
<dbReference type="InterPro" id="IPR002319">
    <property type="entry name" value="Phenylalanyl-tRNA_Synthase"/>
</dbReference>
<feature type="domain" description="Aminoacyl-transfer RNA synthetases class-II family profile" evidence="12">
    <location>
        <begin position="1"/>
        <end position="251"/>
    </location>
</feature>
<evidence type="ECO:0000313" key="14">
    <source>
        <dbReference type="Proteomes" id="UP000179266"/>
    </source>
</evidence>
<keyword evidence="6" id="KW-0479">Metal-binding</keyword>
<keyword evidence="9" id="KW-0460">Magnesium</keyword>
<keyword evidence="7" id="KW-0547">Nucleotide-binding</keyword>